<dbReference type="AlphaFoldDB" id="A0A7S2RAQ8"/>
<proteinExistence type="predicted"/>
<name>A0A7S2RAQ8_9STRA</name>
<accession>A0A7S2RAQ8</accession>
<organism evidence="1">
    <name type="scientific">Eucampia antarctica</name>
    <dbReference type="NCBI Taxonomy" id="49252"/>
    <lineage>
        <taxon>Eukaryota</taxon>
        <taxon>Sar</taxon>
        <taxon>Stramenopiles</taxon>
        <taxon>Ochrophyta</taxon>
        <taxon>Bacillariophyta</taxon>
        <taxon>Mediophyceae</taxon>
        <taxon>Biddulphiophycidae</taxon>
        <taxon>Hemiaulales</taxon>
        <taxon>Hemiaulaceae</taxon>
        <taxon>Eucampia</taxon>
    </lineage>
</organism>
<evidence type="ECO:0000313" key="1">
    <source>
        <dbReference type="EMBL" id="CAD9665327.1"/>
    </source>
</evidence>
<reference evidence="1" key="1">
    <citation type="submission" date="2021-01" db="EMBL/GenBank/DDBJ databases">
        <authorList>
            <person name="Corre E."/>
            <person name="Pelletier E."/>
            <person name="Niang G."/>
            <person name="Scheremetjew M."/>
            <person name="Finn R."/>
            <person name="Kale V."/>
            <person name="Holt S."/>
            <person name="Cochrane G."/>
            <person name="Meng A."/>
            <person name="Brown T."/>
            <person name="Cohen L."/>
        </authorList>
    </citation>
    <scope>NUCLEOTIDE SEQUENCE</scope>
    <source>
        <strain evidence="1">CCMP1452</strain>
    </source>
</reference>
<protein>
    <submittedName>
        <fullName evidence="1">Uncharacterized protein</fullName>
    </submittedName>
</protein>
<dbReference type="EMBL" id="HBHI01010535">
    <property type="protein sequence ID" value="CAD9665327.1"/>
    <property type="molecule type" value="Transcribed_RNA"/>
</dbReference>
<gene>
    <name evidence="1" type="ORF">EANT1437_LOCUS5399</name>
</gene>
<sequence length="102" mass="11049">MDFNQKARCVLSGYKTPEPNVSTYACVVSGESVSIALTYAALNGVDGGAADILKAYLQAPSYQKDYIVCGPEFVLENVGKKALIRRALYGGKTAVRDFRNHL</sequence>